<dbReference type="EMBL" id="FPBV01000012">
    <property type="protein sequence ID" value="SFU89237.1"/>
    <property type="molecule type" value="Genomic_DNA"/>
</dbReference>
<dbReference type="NCBIfam" id="TIGR00422">
    <property type="entry name" value="valS"/>
    <property type="match status" value="1"/>
</dbReference>
<dbReference type="InterPro" id="IPR009008">
    <property type="entry name" value="Val/Leu/Ile-tRNA-synth_edit"/>
</dbReference>
<dbReference type="Proteomes" id="UP000183508">
    <property type="component" value="Unassembled WGS sequence"/>
</dbReference>
<evidence type="ECO:0000259" key="14">
    <source>
        <dbReference type="Pfam" id="PF08264"/>
    </source>
</evidence>
<feature type="domain" description="Methionyl/Valyl/Leucyl/Isoleucyl-tRNA synthetase anticodon-binding" evidence="14">
    <location>
        <begin position="614"/>
        <end position="759"/>
    </location>
</feature>
<dbReference type="InterPro" id="IPR001412">
    <property type="entry name" value="aa-tRNA-synth_I_CS"/>
</dbReference>
<keyword evidence="6 12" id="KW-0067">ATP-binding</keyword>
<evidence type="ECO:0000259" key="13">
    <source>
        <dbReference type="Pfam" id="PF00133"/>
    </source>
</evidence>
<evidence type="ECO:0000256" key="11">
    <source>
        <dbReference type="ARBA" id="ARBA00060830"/>
    </source>
</evidence>
<evidence type="ECO:0000256" key="1">
    <source>
        <dbReference type="ARBA" id="ARBA00004496"/>
    </source>
</evidence>
<feature type="short sequence motif" description="'KMSKS' region" evidence="12">
    <location>
        <begin position="531"/>
        <end position="535"/>
    </location>
</feature>
<feature type="coiled-coil region" evidence="12">
    <location>
        <begin position="818"/>
        <end position="880"/>
    </location>
</feature>
<evidence type="ECO:0000256" key="9">
    <source>
        <dbReference type="ARBA" id="ARBA00023146"/>
    </source>
</evidence>
<dbReference type="FunFam" id="3.40.50.620:FF:000098">
    <property type="entry name" value="Valine--tRNA ligase"/>
    <property type="match status" value="1"/>
</dbReference>
<comment type="catalytic activity">
    <reaction evidence="10 12">
        <text>tRNA(Val) + L-valine + ATP = L-valyl-tRNA(Val) + AMP + diphosphate</text>
        <dbReference type="Rhea" id="RHEA:10704"/>
        <dbReference type="Rhea" id="RHEA-COMP:9672"/>
        <dbReference type="Rhea" id="RHEA-COMP:9708"/>
        <dbReference type="ChEBI" id="CHEBI:30616"/>
        <dbReference type="ChEBI" id="CHEBI:33019"/>
        <dbReference type="ChEBI" id="CHEBI:57762"/>
        <dbReference type="ChEBI" id="CHEBI:78442"/>
        <dbReference type="ChEBI" id="CHEBI:78537"/>
        <dbReference type="ChEBI" id="CHEBI:456215"/>
        <dbReference type="EC" id="6.1.1.9"/>
    </reaction>
</comment>
<feature type="domain" description="Aminoacyl-tRNA synthetase class Ia" evidence="13">
    <location>
        <begin position="22"/>
        <end position="569"/>
    </location>
</feature>
<dbReference type="InterPro" id="IPR010978">
    <property type="entry name" value="tRNA-bd_arm"/>
</dbReference>
<dbReference type="Gene3D" id="1.10.730.10">
    <property type="entry name" value="Isoleucyl-tRNA Synthetase, Domain 1"/>
    <property type="match status" value="1"/>
</dbReference>
<dbReference type="SUPFAM" id="SSF52374">
    <property type="entry name" value="Nucleotidylyl transferase"/>
    <property type="match status" value="1"/>
</dbReference>
<dbReference type="Gene3D" id="1.10.287.380">
    <property type="entry name" value="Valyl-tRNA synthetase, C-terminal domain"/>
    <property type="match status" value="1"/>
</dbReference>
<dbReference type="PANTHER" id="PTHR11946">
    <property type="entry name" value="VALYL-TRNA SYNTHETASES"/>
    <property type="match status" value="1"/>
</dbReference>
<evidence type="ECO:0000256" key="10">
    <source>
        <dbReference type="ARBA" id="ARBA00047552"/>
    </source>
</evidence>
<dbReference type="Pfam" id="PF00133">
    <property type="entry name" value="tRNA-synt_1"/>
    <property type="match status" value="1"/>
</dbReference>
<dbReference type="PROSITE" id="PS00178">
    <property type="entry name" value="AA_TRNA_LIGASE_I"/>
    <property type="match status" value="1"/>
</dbReference>
<protein>
    <recommendedName>
        <fullName evidence="12">Valine--tRNA ligase</fullName>
        <ecNumber evidence="12">6.1.1.9</ecNumber>
    </recommendedName>
    <alternativeName>
        <fullName evidence="12">Valyl-tRNA synthetase</fullName>
        <shortName evidence="12">ValRS</shortName>
    </alternativeName>
</protein>
<organism evidence="16 17">
    <name type="scientific">Alicyclobacillus macrosporangiidus</name>
    <dbReference type="NCBI Taxonomy" id="392015"/>
    <lineage>
        <taxon>Bacteria</taxon>
        <taxon>Bacillati</taxon>
        <taxon>Bacillota</taxon>
        <taxon>Bacilli</taxon>
        <taxon>Bacillales</taxon>
        <taxon>Alicyclobacillaceae</taxon>
        <taxon>Alicyclobacillus</taxon>
    </lineage>
</organism>
<dbReference type="PRINTS" id="PR00986">
    <property type="entry name" value="TRNASYNTHVAL"/>
</dbReference>
<dbReference type="GO" id="GO:0005524">
    <property type="term" value="F:ATP binding"/>
    <property type="evidence" value="ECO:0007669"/>
    <property type="project" value="UniProtKB-UniRule"/>
</dbReference>
<dbReference type="Gene3D" id="3.40.50.620">
    <property type="entry name" value="HUPs"/>
    <property type="match status" value="2"/>
</dbReference>
<dbReference type="HAMAP" id="MF_02004">
    <property type="entry name" value="Val_tRNA_synth_type1"/>
    <property type="match status" value="1"/>
</dbReference>
<dbReference type="AlphaFoldDB" id="A0A1I7JVM3"/>
<keyword evidence="17" id="KW-1185">Reference proteome</keyword>
<comment type="subcellular location">
    <subcellularLocation>
        <location evidence="1 12">Cytoplasm</location>
    </subcellularLocation>
</comment>
<keyword evidence="3 12" id="KW-0963">Cytoplasm</keyword>
<feature type="domain" description="Valyl-tRNA synthetase tRNA-binding arm" evidence="15">
    <location>
        <begin position="820"/>
        <end position="883"/>
    </location>
</feature>
<dbReference type="EC" id="6.1.1.9" evidence="12"/>
<evidence type="ECO:0000256" key="6">
    <source>
        <dbReference type="ARBA" id="ARBA00022840"/>
    </source>
</evidence>
<dbReference type="RefSeq" id="WP_074953014.1">
    <property type="nucleotide sequence ID" value="NZ_FPBV01000012.1"/>
</dbReference>
<dbReference type="FunFam" id="1.10.730.10:FF:000014">
    <property type="entry name" value="Valine--tRNA ligase"/>
    <property type="match status" value="1"/>
</dbReference>
<evidence type="ECO:0000256" key="8">
    <source>
        <dbReference type="ARBA" id="ARBA00023054"/>
    </source>
</evidence>
<evidence type="ECO:0000256" key="3">
    <source>
        <dbReference type="ARBA" id="ARBA00022490"/>
    </source>
</evidence>
<evidence type="ECO:0000256" key="4">
    <source>
        <dbReference type="ARBA" id="ARBA00022598"/>
    </source>
</evidence>
<keyword evidence="7 12" id="KW-0648">Protein biosynthesis</keyword>
<dbReference type="Pfam" id="PF08264">
    <property type="entry name" value="Anticodon_1"/>
    <property type="match status" value="1"/>
</dbReference>
<dbReference type="PANTHER" id="PTHR11946:SF93">
    <property type="entry name" value="VALINE--TRNA LIGASE, CHLOROPLASTIC_MITOCHONDRIAL 2"/>
    <property type="match status" value="1"/>
</dbReference>
<evidence type="ECO:0000256" key="5">
    <source>
        <dbReference type="ARBA" id="ARBA00022741"/>
    </source>
</evidence>
<keyword evidence="5 12" id="KW-0547">Nucleotide-binding</keyword>
<dbReference type="OrthoDB" id="9810365at2"/>
<evidence type="ECO:0000313" key="17">
    <source>
        <dbReference type="Proteomes" id="UP000183508"/>
    </source>
</evidence>
<dbReference type="InterPro" id="IPR037118">
    <property type="entry name" value="Val-tRNA_synth_C_sf"/>
</dbReference>
<dbReference type="STRING" id="392015.SAMN05421543_11232"/>
<dbReference type="InterPro" id="IPR013155">
    <property type="entry name" value="M/V/L/I-tRNA-synth_anticd-bd"/>
</dbReference>
<dbReference type="NCBIfam" id="NF004349">
    <property type="entry name" value="PRK05729.1"/>
    <property type="match status" value="1"/>
</dbReference>
<comment type="similarity">
    <text evidence="11 12">Belongs to the class-I aminoacyl-tRNA synthetase family. ValS type 1 subfamily.</text>
</comment>
<proteinExistence type="inferred from homology"/>
<dbReference type="Pfam" id="PF10458">
    <property type="entry name" value="Val_tRNA-synt_C"/>
    <property type="match status" value="1"/>
</dbReference>
<feature type="short sequence motif" description="'HIGH' region" evidence="12">
    <location>
        <begin position="51"/>
        <end position="61"/>
    </location>
</feature>
<dbReference type="InterPro" id="IPR009080">
    <property type="entry name" value="tRNAsynth_Ia_anticodon-bd"/>
</dbReference>
<dbReference type="InterPro" id="IPR033705">
    <property type="entry name" value="Anticodon_Ia_Val"/>
</dbReference>
<dbReference type="eggNOG" id="COG0525">
    <property type="taxonomic scope" value="Bacteria"/>
</dbReference>
<evidence type="ECO:0000256" key="12">
    <source>
        <dbReference type="HAMAP-Rule" id="MF_02004"/>
    </source>
</evidence>
<dbReference type="GO" id="GO:0005829">
    <property type="term" value="C:cytosol"/>
    <property type="evidence" value="ECO:0007669"/>
    <property type="project" value="TreeGrafter"/>
</dbReference>
<dbReference type="SUPFAM" id="SSF46589">
    <property type="entry name" value="tRNA-binding arm"/>
    <property type="match status" value="1"/>
</dbReference>
<keyword evidence="9 12" id="KW-0030">Aminoacyl-tRNA synthetase</keyword>
<sequence>MAHTAPSTSLPPVYDPKAVEQKIYQFWERGGYFQAGKDTSKPAFSIVMPPPNVTGSLHLGHAWNNTLQDIIIRHKRMAGYDALYLPGTDHAGIATQARVERMLREEEGTTRHELGRERFVERVWAWKHKYGNLITSQVRALGVSCDWSRERFTMDEGLSRAVRTVFVRLYEKGLIYRGNRIINWCPRCATALSDIEVEHNDVEGTLYHVRYPRTDGQGDVVVATTRPETMFADVAVAVHPDDHRYRDLVGKTVCLPLTDREIPVIADAYVDPEFGTGCVKITPAHDPNDFEVGLRHNLAMPSCIGPDGVLTELAGPYQGLSREEARRRVAADLEAKGYVVKAERLTHAVGHCSRCDTVVEPFLSDQWFVRMEPLAQAAIRGVEAGKLRFVPERFEKVFVHWLENVRDWCISRQLWWGHRIPAWYCDACGGITVAMDDVEACAHCGSGQVHQDEDVLDTWFSSALWPFSTMGWPEDTSDLARYYPTDTLVTAYDILFFWVARMVFTGLEFTGEMPFANVVVHGLIRASDGRKMSKSLGNGVDPLEVIERYGADALRFTLTTGTSPGNDQRFYWEKVEASRNFINKVWNASRFVLMNLPDGGAIPPLHREALTLPDRWILHRLQETVAAVSEHIDRYDFGEAGRALYDFAWDDFCDWYIEFAKLSLYGEDEARKGQTRAVLVHVLDTLLRLLHPFVPFVTEEIWQSLPVPGDALIAAAWPTVDASLFDEDAARRTQQLMEAVRAVRNVRAELNVPPSRPVALVVRPADAEAAELFESVRDVLWKFGHLSELTIDPAATAPAQAMTAVVTGAELYLPLAGLVDIAAELERLRKERSRLEAEVARAQKKLANPQFVAKAPADVVEGERAKLADYEAKLQAVEARIRQFES</sequence>
<keyword evidence="8 12" id="KW-0175">Coiled coil</keyword>
<dbReference type="FunFam" id="1.10.287.380:FF:000001">
    <property type="entry name" value="Valine--tRNA ligase"/>
    <property type="match status" value="1"/>
</dbReference>
<keyword evidence="4 12" id="KW-0436">Ligase</keyword>
<name>A0A1I7JVM3_9BACL</name>
<evidence type="ECO:0000256" key="7">
    <source>
        <dbReference type="ARBA" id="ARBA00022917"/>
    </source>
</evidence>
<evidence type="ECO:0000259" key="15">
    <source>
        <dbReference type="Pfam" id="PF10458"/>
    </source>
</evidence>
<dbReference type="InterPro" id="IPR014729">
    <property type="entry name" value="Rossmann-like_a/b/a_fold"/>
</dbReference>
<gene>
    <name evidence="12" type="primary">valS</name>
    <name evidence="16" type="ORF">SAMN05421543_11232</name>
</gene>
<feature type="binding site" evidence="12">
    <location>
        <position position="534"/>
    </location>
    <ligand>
        <name>ATP</name>
        <dbReference type="ChEBI" id="CHEBI:30616"/>
    </ligand>
</feature>
<dbReference type="CDD" id="cd00817">
    <property type="entry name" value="ValRS_core"/>
    <property type="match status" value="1"/>
</dbReference>
<evidence type="ECO:0000313" key="16">
    <source>
        <dbReference type="EMBL" id="SFU89237.1"/>
    </source>
</evidence>
<dbReference type="InterPro" id="IPR002303">
    <property type="entry name" value="Valyl-tRNA_ligase"/>
</dbReference>
<dbReference type="FunFam" id="3.40.50.620:FF:000032">
    <property type="entry name" value="Valine--tRNA ligase"/>
    <property type="match status" value="1"/>
</dbReference>
<comment type="domain">
    <text evidence="12">The C-terminal coiled-coil domain is crucial for aminoacylation activity.</text>
</comment>
<comment type="function">
    <text evidence="12">Catalyzes the attachment of valine to tRNA(Val). As ValRS can inadvertently accommodate and process structurally similar amino acids such as threonine, to avoid such errors, it has a 'posttransfer' editing activity that hydrolyzes mischarged Thr-tRNA(Val) in a tRNA-dependent manner.</text>
</comment>
<dbReference type="GO" id="GO:0002161">
    <property type="term" value="F:aminoacyl-tRNA deacylase activity"/>
    <property type="evidence" value="ECO:0007669"/>
    <property type="project" value="InterPro"/>
</dbReference>
<dbReference type="SUPFAM" id="SSF50677">
    <property type="entry name" value="ValRS/IleRS/LeuRS editing domain"/>
    <property type="match status" value="1"/>
</dbReference>
<dbReference type="InterPro" id="IPR002300">
    <property type="entry name" value="aa-tRNA-synth_Ia"/>
</dbReference>
<accession>A0A1I7JVM3</accession>
<reference evidence="17" key="1">
    <citation type="submission" date="2016-10" db="EMBL/GenBank/DDBJ databases">
        <authorList>
            <person name="Varghese N."/>
        </authorList>
    </citation>
    <scope>NUCLEOTIDE SEQUENCE [LARGE SCALE GENOMIC DNA]</scope>
    <source>
        <strain evidence="17">DSM 17980</strain>
    </source>
</reference>
<dbReference type="GO" id="GO:0006438">
    <property type="term" value="P:valyl-tRNA aminoacylation"/>
    <property type="evidence" value="ECO:0007669"/>
    <property type="project" value="UniProtKB-UniRule"/>
</dbReference>
<evidence type="ECO:0000256" key="2">
    <source>
        <dbReference type="ARBA" id="ARBA00011245"/>
    </source>
</evidence>
<dbReference type="CDD" id="cd07962">
    <property type="entry name" value="Anticodon_Ia_Val"/>
    <property type="match status" value="1"/>
</dbReference>
<dbReference type="SUPFAM" id="SSF47323">
    <property type="entry name" value="Anticodon-binding domain of a subclass of class I aminoacyl-tRNA synthetases"/>
    <property type="match status" value="1"/>
</dbReference>
<comment type="domain">
    <text evidence="12">ValRS has two distinct active sites: one for aminoacylation and one for editing. The misactivated threonine is translocated from the active site to the editing site.</text>
</comment>
<comment type="subunit">
    <text evidence="2 12">Monomer.</text>
</comment>
<dbReference type="InterPro" id="IPR019499">
    <property type="entry name" value="Val-tRNA_synth_tRNA-bd"/>
</dbReference>
<dbReference type="Gene3D" id="3.90.740.10">
    <property type="entry name" value="Valyl/Leucyl/Isoleucyl-tRNA synthetase, editing domain"/>
    <property type="match status" value="1"/>
</dbReference>
<dbReference type="GO" id="GO:0004832">
    <property type="term" value="F:valine-tRNA ligase activity"/>
    <property type="evidence" value="ECO:0007669"/>
    <property type="project" value="UniProtKB-UniRule"/>
</dbReference>